<reference evidence="1" key="1">
    <citation type="journal article" date="2016" name="Nat. Genet.">
        <title>The genome sequences of Arachis duranensis and Arachis ipaensis, the diploid ancestors of cultivated peanut.</title>
        <authorList>
            <person name="Bertioli D.J."/>
            <person name="Cannon S.B."/>
            <person name="Froenicke L."/>
            <person name="Huang G."/>
            <person name="Farmer A.D."/>
            <person name="Cannon E.K."/>
            <person name="Liu X."/>
            <person name="Gao D."/>
            <person name="Clevenger J."/>
            <person name="Dash S."/>
            <person name="Ren L."/>
            <person name="Moretzsohn M.C."/>
            <person name="Shirasawa K."/>
            <person name="Huang W."/>
            <person name="Vidigal B."/>
            <person name="Abernathy B."/>
            <person name="Chu Y."/>
            <person name="Niederhuth C.E."/>
            <person name="Umale P."/>
            <person name="Araujo A.C."/>
            <person name="Kozik A."/>
            <person name="Kim K.D."/>
            <person name="Burow M.D."/>
            <person name="Varshney R.K."/>
            <person name="Wang X."/>
            <person name="Zhang X."/>
            <person name="Barkley N."/>
            <person name="Guimaraes P.M."/>
            <person name="Isobe S."/>
            <person name="Guo B."/>
            <person name="Liao B."/>
            <person name="Stalker H.T."/>
            <person name="Schmitz R.J."/>
            <person name="Scheffler B.E."/>
            <person name="Leal-Bertioli S.C."/>
            <person name="Xun X."/>
            <person name="Jackson S.A."/>
            <person name="Michelmore R."/>
            <person name="Ozias-Akins P."/>
        </authorList>
    </citation>
    <scope>NUCLEOTIDE SEQUENCE [LARGE SCALE GENOMIC DNA]</scope>
    <source>
        <strain evidence="1">cv. V14167</strain>
    </source>
</reference>
<dbReference type="KEGG" id="adu:110281833"/>
<protein>
    <submittedName>
        <fullName evidence="2">Uncharacterized protein LOC110281833</fullName>
    </submittedName>
</protein>
<name>A0A9C6TUK9_ARADU</name>
<keyword evidence="1" id="KW-1185">Reference proteome</keyword>
<reference evidence="2" key="2">
    <citation type="submission" date="2025-08" db="UniProtKB">
        <authorList>
            <consortium name="RefSeq"/>
        </authorList>
    </citation>
    <scope>IDENTIFICATION</scope>
    <source>
        <tissue evidence="2">Whole plant</tissue>
    </source>
</reference>
<dbReference type="AlphaFoldDB" id="A0A9C6TUK9"/>
<dbReference type="Proteomes" id="UP000515211">
    <property type="component" value="Chromosome 5"/>
</dbReference>
<evidence type="ECO:0000313" key="2">
    <source>
        <dbReference type="RefSeq" id="XP_052117279.1"/>
    </source>
</evidence>
<proteinExistence type="predicted"/>
<sequence>MMNAAPSCYPSVPPAGIHNQMKYNYGVQGHGGFNGVGVGGATTNAVPIPIPISNNHYNSNVNGFEFMDGAPINNVNVGAFGNNGNYPASVQGCYVPPGFYAPPPSPECYGSPSHPPRTGYYAPPPPPPATAANNNLTIIDELSAMLLHHAAAQKNSGGIQDQDLPPLVESPCDSNEEHSKNASAINEDQSILDDDYVLSNLLFMLEDMHILKEYDQAAEKQDGKEFFKPHLSTSSNVVQSPEQVGGNQVPDDFFDFSGSANLIQQISGNVIVPSNGNNMNLSTETTSKTSNNYSPIQGDNEFLDIEISDEMFTTTNNGSPITSNYSVSKQDWDKTLIELMFGNQAN</sequence>
<organism evidence="1 2">
    <name type="scientific">Arachis duranensis</name>
    <name type="common">Wild peanut</name>
    <dbReference type="NCBI Taxonomy" id="130453"/>
    <lineage>
        <taxon>Eukaryota</taxon>
        <taxon>Viridiplantae</taxon>
        <taxon>Streptophyta</taxon>
        <taxon>Embryophyta</taxon>
        <taxon>Tracheophyta</taxon>
        <taxon>Spermatophyta</taxon>
        <taxon>Magnoliopsida</taxon>
        <taxon>eudicotyledons</taxon>
        <taxon>Gunneridae</taxon>
        <taxon>Pentapetalae</taxon>
        <taxon>rosids</taxon>
        <taxon>fabids</taxon>
        <taxon>Fabales</taxon>
        <taxon>Fabaceae</taxon>
        <taxon>Papilionoideae</taxon>
        <taxon>50 kb inversion clade</taxon>
        <taxon>dalbergioids sensu lato</taxon>
        <taxon>Dalbergieae</taxon>
        <taxon>Pterocarpus clade</taxon>
        <taxon>Arachis</taxon>
    </lineage>
</organism>
<evidence type="ECO:0000313" key="1">
    <source>
        <dbReference type="Proteomes" id="UP000515211"/>
    </source>
</evidence>
<accession>A0A9C6TUK9</accession>
<dbReference type="GeneID" id="110281833"/>
<dbReference type="RefSeq" id="XP_052117279.1">
    <property type="nucleotide sequence ID" value="XM_052261319.1"/>
</dbReference>
<gene>
    <name evidence="2" type="primary">LOC110281833</name>
</gene>